<dbReference type="EMBL" id="JBHSBA010000002">
    <property type="protein sequence ID" value="MFC4123598.1"/>
    <property type="molecule type" value="Genomic_DNA"/>
</dbReference>
<organism evidence="2 3">
    <name type="scientific">Nocardia rhizosphaerae</name>
    <dbReference type="NCBI Taxonomy" id="1691571"/>
    <lineage>
        <taxon>Bacteria</taxon>
        <taxon>Bacillati</taxon>
        <taxon>Actinomycetota</taxon>
        <taxon>Actinomycetes</taxon>
        <taxon>Mycobacteriales</taxon>
        <taxon>Nocardiaceae</taxon>
        <taxon>Nocardia</taxon>
    </lineage>
</organism>
<dbReference type="Proteomes" id="UP001595767">
    <property type="component" value="Unassembled WGS sequence"/>
</dbReference>
<keyword evidence="3" id="KW-1185">Reference proteome</keyword>
<keyword evidence="1" id="KW-1133">Transmembrane helix</keyword>
<evidence type="ECO:0000256" key="1">
    <source>
        <dbReference type="SAM" id="Phobius"/>
    </source>
</evidence>
<evidence type="ECO:0000313" key="2">
    <source>
        <dbReference type="EMBL" id="MFC4123598.1"/>
    </source>
</evidence>
<accession>A0ABV8KYL9</accession>
<evidence type="ECO:0000313" key="3">
    <source>
        <dbReference type="Proteomes" id="UP001595767"/>
    </source>
</evidence>
<protein>
    <submittedName>
        <fullName evidence="2">Uncharacterized protein</fullName>
    </submittedName>
</protein>
<dbReference type="RefSeq" id="WP_378544200.1">
    <property type="nucleotide sequence ID" value="NZ_JBHSBA010000002.1"/>
</dbReference>
<name>A0ABV8KYL9_9NOCA</name>
<keyword evidence="1" id="KW-0472">Membrane</keyword>
<feature type="transmembrane region" description="Helical" evidence="1">
    <location>
        <begin position="29"/>
        <end position="62"/>
    </location>
</feature>
<reference evidence="3" key="1">
    <citation type="journal article" date="2019" name="Int. J. Syst. Evol. Microbiol.">
        <title>The Global Catalogue of Microorganisms (GCM) 10K type strain sequencing project: providing services to taxonomists for standard genome sequencing and annotation.</title>
        <authorList>
            <consortium name="The Broad Institute Genomics Platform"/>
            <consortium name="The Broad Institute Genome Sequencing Center for Infectious Disease"/>
            <person name="Wu L."/>
            <person name="Ma J."/>
        </authorList>
    </citation>
    <scope>NUCLEOTIDE SEQUENCE [LARGE SCALE GENOMIC DNA]</scope>
    <source>
        <strain evidence="3">CGMCC 4.7204</strain>
    </source>
</reference>
<keyword evidence="1" id="KW-0812">Transmembrane</keyword>
<proteinExistence type="predicted"/>
<comment type="caution">
    <text evidence="2">The sequence shown here is derived from an EMBL/GenBank/DDBJ whole genome shotgun (WGS) entry which is preliminary data.</text>
</comment>
<sequence>MAVVTPSAATATVDIAGSAWPVYKLEALVAGLVVAALLLVIAGSAQAAVLTAAAVATARWTFGAVRARSLR</sequence>
<gene>
    <name evidence="2" type="ORF">ACFOW8_01500</name>
</gene>